<gene>
    <name evidence="5" type="ORF">SAMN05444515_102221</name>
</gene>
<dbReference type="Pfam" id="PF00990">
    <property type="entry name" value="GGDEF"/>
    <property type="match status" value="1"/>
</dbReference>
<protein>
    <recommendedName>
        <fullName evidence="2">diguanylate cyclase</fullName>
        <ecNumber evidence="2">2.7.7.65</ecNumber>
    </recommendedName>
</protein>
<sequence length="266" mass="30546">MTKTRASQAGREILERVQALLEDPDHQDNPLYEALEGLREYALAQDQRLERLMRISDGYHLLERNHTQSLAVRCDRQLRRMEKMARISDQYQKTLWEVTESLREAANQDPLTGLANRRFLMERLKDEIQRAERKDTRLALCLMDVDHFKRINDRFGHEVGDTALCEIAGAVRQGLRRYDLYGRWGGEEFLLVLPQTGLSEAGAVIDRVRQEVGQVTVGEGEPLTLSASFGYTCLHVGEDPNDILKRADIALFRAKEAGRNRVEQEP</sequence>
<accession>A0A1H7HNP1</accession>
<dbReference type="InterPro" id="IPR000160">
    <property type="entry name" value="GGDEF_dom"/>
</dbReference>
<dbReference type="InterPro" id="IPR050469">
    <property type="entry name" value="Diguanylate_Cyclase"/>
</dbReference>
<dbReference type="SUPFAM" id="SSF55073">
    <property type="entry name" value="Nucleotide cyclase"/>
    <property type="match status" value="1"/>
</dbReference>
<dbReference type="GO" id="GO:0043709">
    <property type="term" value="P:cell adhesion involved in single-species biofilm formation"/>
    <property type="evidence" value="ECO:0007669"/>
    <property type="project" value="TreeGrafter"/>
</dbReference>
<dbReference type="NCBIfam" id="NF038266">
    <property type="entry name" value="diguan_SiaD"/>
    <property type="match status" value="1"/>
</dbReference>
<dbReference type="InterPro" id="IPR029787">
    <property type="entry name" value="Nucleotide_cyclase"/>
</dbReference>
<dbReference type="InterPro" id="IPR043128">
    <property type="entry name" value="Rev_trsase/Diguanyl_cyclase"/>
</dbReference>
<dbReference type="PANTHER" id="PTHR45138:SF9">
    <property type="entry name" value="DIGUANYLATE CYCLASE DGCM-RELATED"/>
    <property type="match status" value="1"/>
</dbReference>
<dbReference type="GO" id="GO:0052621">
    <property type="term" value="F:diguanylate cyclase activity"/>
    <property type="evidence" value="ECO:0007669"/>
    <property type="project" value="UniProtKB-EC"/>
</dbReference>
<evidence type="ECO:0000256" key="2">
    <source>
        <dbReference type="ARBA" id="ARBA00012528"/>
    </source>
</evidence>
<feature type="domain" description="GGDEF" evidence="4">
    <location>
        <begin position="136"/>
        <end position="266"/>
    </location>
</feature>
<dbReference type="GO" id="GO:1902201">
    <property type="term" value="P:negative regulation of bacterial-type flagellum-dependent cell motility"/>
    <property type="evidence" value="ECO:0007669"/>
    <property type="project" value="TreeGrafter"/>
</dbReference>
<dbReference type="NCBIfam" id="TIGR00254">
    <property type="entry name" value="GGDEF"/>
    <property type="match status" value="1"/>
</dbReference>
<dbReference type="SMART" id="SM00267">
    <property type="entry name" value="GGDEF"/>
    <property type="match status" value="1"/>
</dbReference>
<dbReference type="Gene3D" id="3.30.70.270">
    <property type="match status" value="1"/>
</dbReference>
<evidence type="ECO:0000313" key="5">
    <source>
        <dbReference type="EMBL" id="SEK51911.1"/>
    </source>
</evidence>
<reference evidence="6" key="1">
    <citation type="submission" date="2016-10" db="EMBL/GenBank/DDBJ databases">
        <authorList>
            <person name="Varghese N."/>
            <person name="Submissions S."/>
        </authorList>
    </citation>
    <scope>NUCLEOTIDE SEQUENCE [LARGE SCALE GENOMIC DNA]</scope>
    <source>
        <strain evidence="6">DSM 241</strain>
    </source>
</reference>
<evidence type="ECO:0000256" key="1">
    <source>
        <dbReference type="ARBA" id="ARBA00001946"/>
    </source>
</evidence>
<dbReference type="RefSeq" id="WP_090251037.1">
    <property type="nucleotide sequence ID" value="NZ_FOAA01000002.1"/>
</dbReference>
<organism evidence="5 6">
    <name type="scientific">Ectothiorhodospira marina</name>
    <dbReference type="NCBI Taxonomy" id="1396821"/>
    <lineage>
        <taxon>Bacteria</taxon>
        <taxon>Pseudomonadati</taxon>
        <taxon>Pseudomonadota</taxon>
        <taxon>Gammaproteobacteria</taxon>
        <taxon>Chromatiales</taxon>
        <taxon>Ectothiorhodospiraceae</taxon>
        <taxon>Ectothiorhodospira</taxon>
    </lineage>
</organism>
<evidence type="ECO:0000313" key="6">
    <source>
        <dbReference type="Proteomes" id="UP000199256"/>
    </source>
</evidence>
<dbReference type="CDD" id="cd01949">
    <property type="entry name" value="GGDEF"/>
    <property type="match status" value="1"/>
</dbReference>
<dbReference type="GO" id="GO:0005886">
    <property type="term" value="C:plasma membrane"/>
    <property type="evidence" value="ECO:0007669"/>
    <property type="project" value="TreeGrafter"/>
</dbReference>
<dbReference type="EMBL" id="FOAA01000002">
    <property type="protein sequence ID" value="SEK51911.1"/>
    <property type="molecule type" value="Genomic_DNA"/>
</dbReference>
<dbReference type="STRING" id="1396821.SAMN05444515_102221"/>
<dbReference type="AlphaFoldDB" id="A0A1H7HNP1"/>
<comment type="cofactor">
    <cofactor evidence="1">
        <name>Mg(2+)</name>
        <dbReference type="ChEBI" id="CHEBI:18420"/>
    </cofactor>
</comment>
<dbReference type="FunFam" id="3.30.70.270:FF:000001">
    <property type="entry name" value="Diguanylate cyclase domain protein"/>
    <property type="match status" value="1"/>
</dbReference>
<dbReference type="PANTHER" id="PTHR45138">
    <property type="entry name" value="REGULATORY COMPONENTS OF SENSORY TRANSDUCTION SYSTEM"/>
    <property type="match status" value="1"/>
</dbReference>
<dbReference type="Proteomes" id="UP000199256">
    <property type="component" value="Unassembled WGS sequence"/>
</dbReference>
<proteinExistence type="predicted"/>
<comment type="catalytic activity">
    <reaction evidence="3">
        <text>2 GTP = 3',3'-c-di-GMP + 2 diphosphate</text>
        <dbReference type="Rhea" id="RHEA:24898"/>
        <dbReference type="ChEBI" id="CHEBI:33019"/>
        <dbReference type="ChEBI" id="CHEBI:37565"/>
        <dbReference type="ChEBI" id="CHEBI:58805"/>
        <dbReference type="EC" id="2.7.7.65"/>
    </reaction>
</comment>
<name>A0A1H7HNP1_9GAMM</name>
<dbReference type="EC" id="2.7.7.65" evidence="2"/>
<evidence type="ECO:0000256" key="3">
    <source>
        <dbReference type="ARBA" id="ARBA00034247"/>
    </source>
</evidence>
<dbReference type="PROSITE" id="PS50887">
    <property type="entry name" value="GGDEF"/>
    <property type="match status" value="1"/>
</dbReference>
<evidence type="ECO:0000259" key="4">
    <source>
        <dbReference type="PROSITE" id="PS50887"/>
    </source>
</evidence>
<dbReference type="OrthoDB" id="9812260at2"/>
<keyword evidence="6" id="KW-1185">Reference proteome</keyword>